<evidence type="ECO:0000313" key="13">
    <source>
        <dbReference type="Proteomes" id="UP000675880"/>
    </source>
</evidence>
<proteinExistence type="inferred from homology"/>
<dbReference type="PANTHER" id="PTHR35091">
    <property type="entry name" value="FLAGELLAR PROTEIN FLIL"/>
    <property type="match status" value="1"/>
</dbReference>
<keyword evidence="12" id="KW-0282">Flagellum</keyword>
<keyword evidence="13" id="KW-1185">Reference proteome</keyword>
<reference evidence="12 13" key="1">
    <citation type="submission" date="2021-02" db="EMBL/GenBank/DDBJ databases">
        <authorList>
            <person name="Han P."/>
        </authorList>
    </citation>
    <scope>NUCLEOTIDE SEQUENCE [LARGE SCALE GENOMIC DNA]</scope>
    <source>
        <strain evidence="12">Candidatus Nitrospira sp. ZN2</strain>
    </source>
</reference>
<dbReference type="PANTHER" id="PTHR35091:SF2">
    <property type="entry name" value="FLAGELLAR PROTEIN FLIL"/>
    <property type="match status" value="1"/>
</dbReference>
<feature type="transmembrane region" description="Helical" evidence="10">
    <location>
        <begin position="20"/>
        <end position="40"/>
    </location>
</feature>
<evidence type="ECO:0000256" key="9">
    <source>
        <dbReference type="ARBA" id="ARBA00023136"/>
    </source>
</evidence>
<keyword evidence="7 10" id="KW-0283">Flagellar rotation</keyword>
<evidence type="ECO:0000256" key="5">
    <source>
        <dbReference type="ARBA" id="ARBA00022500"/>
    </source>
</evidence>
<name>A0ABM8RXK5_9BACT</name>
<evidence type="ECO:0000313" key="12">
    <source>
        <dbReference type="EMBL" id="CAE6777447.1"/>
    </source>
</evidence>
<keyword evidence="4 10" id="KW-1003">Cell membrane</keyword>
<comment type="caution">
    <text evidence="12">The sequence shown here is derived from an EMBL/GenBank/DDBJ whole genome shotgun (WGS) entry which is preliminary data.</text>
</comment>
<dbReference type="InterPro" id="IPR005503">
    <property type="entry name" value="FliL"/>
</dbReference>
<keyword evidence="8 10" id="KW-1133">Transmembrane helix</keyword>
<keyword evidence="12" id="KW-0969">Cilium</keyword>
<keyword evidence="9 10" id="KW-0472">Membrane</keyword>
<feature type="region of interest" description="Disordered" evidence="11">
    <location>
        <begin position="49"/>
        <end position="73"/>
    </location>
</feature>
<keyword evidence="6 10" id="KW-0812">Transmembrane</keyword>
<organism evidence="12 13">
    <name type="scientific">Nitrospira defluvii</name>
    <dbReference type="NCBI Taxonomy" id="330214"/>
    <lineage>
        <taxon>Bacteria</taxon>
        <taxon>Pseudomonadati</taxon>
        <taxon>Nitrospirota</taxon>
        <taxon>Nitrospiria</taxon>
        <taxon>Nitrospirales</taxon>
        <taxon>Nitrospiraceae</taxon>
        <taxon>Nitrospira</taxon>
    </lineage>
</organism>
<evidence type="ECO:0000256" key="2">
    <source>
        <dbReference type="ARBA" id="ARBA00004162"/>
    </source>
</evidence>
<dbReference type="Pfam" id="PF03748">
    <property type="entry name" value="FliL"/>
    <property type="match status" value="1"/>
</dbReference>
<evidence type="ECO:0000256" key="1">
    <source>
        <dbReference type="ARBA" id="ARBA00002254"/>
    </source>
</evidence>
<evidence type="ECO:0000256" key="10">
    <source>
        <dbReference type="RuleBase" id="RU364125"/>
    </source>
</evidence>
<evidence type="ECO:0000256" key="7">
    <source>
        <dbReference type="ARBA" id="ARBA00022779"/>
    </source>
</evidence>
<dbReference type="RefSeq" id="WP_213043389.1">
    <property type="nucleotide sequence ID" value="NZ_CAJNBJ010000017.1"/>
</dbReference>
<keyword evidence="5 10" id="KW-0145">Chemotaxis</keyword>
<comment type="function">
    <text evidence="1 10">Controls the rotational direction of flagella during chemotaxis.</text>
</comment>
<keyword evidence="12" id="KW-0966">Cell projection</keyword>
<evidence type="ECO:0000256" key="4">
    <source>
        <dbReference type="ARBA" id="ARBA00022475"/>
    </source>
</evidence>
<accession>A0ABM8RXK5</accession>
<dbReference type="Proteomes" id="UP000675880">
    <property type="component" value="Unassembled WGS sequence"/>
</dbReference>
<protein>
    <recommendedName>
        <fullName evidence="10">Flagellar protein FliL</fullName>
    </recommendedName>
</protein>
<evidence type="ECO:0000256" key="11">
    <source>
        <dbReference type="SAM" id="MobiDB-lite"/>
    </source>
</evidence>
<dbReference type="EMBL" id="CAJNBJ010000017">
    <property type="protein sequence ID" value="CAE6777447.1"/>
    <property type="molecule type" value="Genomic_DNA"/>
</dbReference>
<comment type="similarity">
    <text evidence="3 10">Belongs to the FliL family.</text>
</comment>
<evidence type="ECO:0000256" key="3">
    <source>
        <dbReference type="ARBA" id="ARBA00008281"/>
    </source>
</evidence>
<feature type="compositionally biased region" description="Basic and acidic residues" evidence="11">
    <location>
        <begin position="56"/>
        <end position="72"/>
    </location>
</feature>
<evidence type="ECO:0000256" key="6">
    <source>
        <dbReference type="ARBA" id="ARBA00022692"/>
    </source>
</evidence>
<comment type="subcellular location">
    <subcellularLocation>
        <location evidence="2">Cell membrane</location>
        <topology evidence="2">Single-pass membrane protein</topology>
    </subcellularLocation>
</comment>
<sequence>MSEATEEKAPAAPAGIPMKMVIIIVAGVLVLALGGAFAMFKMMGGSSAEKPQAEAGADKAAAHGAAEEKSGEHGAVADASAIADLDPFIVNLADSPEIRYLKVTLKVEADGSGTVEQIKARTPQIRDAILVLLTSLDSATARSPQGKHKLREDITERINGLLPKKSVKSTYFTEFVIQ</sequence>
<gene>
    <name evidence="12" type="ORF">NSPZN2_40588</name>
</gene>
<evidence type="ECO:0000256" key="8">
    <source>
        <dbReference type="ARBA" id="ARBA00022989"/>
    </source>
</evidence>